<keyword evidence="2" id="KW-1185">Reference proteome</keyword>
<dbReference type="Proteomes" id="UP000789390">
    <property type="component" value="Unassembled WGS sequence"/>
</dbReference>
<evidence type="ECO:0000313" key="2">
    <source>
        <dbReference type="Proteomes" id="UP000789390"/>
    </source>
</evidence>
<protein>
    <submittedName>
        <fullName evidence="1">Uncharacterized protein</fullName>
    </submittedName>
</protein>
<name>A0A8J2R9A6_9CRUS</name>
<gene>
    <name evidence="1" type="ORF">DGAL_LOCUS1470</name>
</gene>
<comment type="caution">
    <text evidence="1">The sequence shown here is derived from an EMBL/GenBank/DDBJ whole genome shotgun (WGS) entry which is preliminary data.</text>
</comment>
<accession>A0A8J2R9A6</accession>
<reference evidence="1" key="1">
    <citation type="submission" date="2021-11" db="EMBL/GenBank/DDBJ databases">
        <authorList>
            <person name="Schell T."/>
        </authorList>
    </citation>
    <scope>NUCLEOTIDE SEQUENCE</scope>
    <source>
        <strain evidence="1">M5</strain>
    </source>
</reference>
<sequence>MSRQMSWPKHKIVKSPTADSSRYQGLGILADDLASRNKPPISLISSWVMEERMFTLAVRAPGHVNFVDKQHASFWASSAVTSWKEYLVLPEAGISNAHEGHILQLRDRTLWQTYRIGLDV</sequence>
<dbReference type="EMBL" id="CAKKLH010000017">
    <property type="protein sequence ID" value="CAH0099336.1"/>
    <property type="molecule type" value="Genomic_DNA"/>
</dbReference>
<organism evidence="1 2">
    <name type="scientific">Daphnia galeata</name>
    <dbReference type="NCBI Taxonomy" id="27404"/>
    <lineage>
        <taxon>Eukaryota</taxon>
        <taxon>Metazoa</taxon>
        <taxon>Ecdysozoa</taxon>
        <taxon>Arthropoda</taxon>
        <taxon>Crustacea</taxon>
        <taxon>Branchiopoda</taxon>
        <taxon>Diplostraca</taxon>
        <taxon>Cladocera</taxon>
        <taxon>Anomopoda</taxon>
        <taxon>Daphniidae</taxon>
        <taxon>Daphnia</taxon>
    </lineage>
</organism>
<proteinExistence type="predicted"/>
<dbReference type="AlphaFoldDB" id="A0A8J2R9A6"/>
<evidence type="ECO:0000313" key="1">
    <source>
        <dbReference type="EMBL" id="CAH0099336.1"/>
    </source>
</evidence>